<organism evidence="9">
    <name type="scientific">Graphocephala atropunctata</name>
    <dbReference type="NCBI Taxonomy" id="36148"/>
    <lineage>
        <taxon>Eukaryota</taxon>
        <taxon>Metazoa</taxon>
        <taxon>Ecdysozoa</taxon>
        <taxon>Arthropoda</taxon>
        <taxon>Hexapoda</taxon>
        <taxon>Insecta</taxon>
        <taxon>Pterygota</taxon>
        <taxon>Neoptera</taxon>
        <taxon>Paraneoptera</taxon>
        <taxon>Hemiptera</taxon>
        <taxon>Auchenorrhyncha</taxon>
        <taxon>Membracoidea</taxon>
        <taxon>Cicadellidae</taxon>
        <taxon>Cicadellinae</taxon>
        <taxon>Cicadellini</taxon>
        <taxon>Graphocephala</taxon>
    </lineage>
</organism>
<dbReference type="GO" id="GO:0033528">
    <property type="term" value="P:S-methylmethionine cycle"/>
    <property type="evidence" value="ECO:0007669"/>
    <property type="project" value="TreeGrafter"/>
</dbReference>
<dbReference type="SUPFAM" id="SSF82282">
    <property type="entry name" value="Homocysteine S-methyltransferase"/>
    <property type="match status" value="1"/>
</dbReference>
<dbReference type="NCBIfam" id="NF007020">
    <property type="entry name" value="PRK09485.1"/>
    <property type="match status" value="1"/>
</dbReference>
<comment type="cofactor">
    <cofactor evidence="6">
        <name>Zn(2+)</name>
        <dbReference type="ChEBI" id="CHEBI:29105"/>
    </cofactor>
    <text evidence="6">Binds 1 zinc ion per subunit.</text>
</comment>
<dbReference type="GO" id="GO:0008270">
    <property type="term" value="F:zinc ion binding"/>
    <property type="evidence" value="ECO:0007669"/>
    <property type="project" value="InterPro"/>
</dbReference>
<protein>
    <recommendedName>
        <fullName evidence="8">Hcy-binding domain-containing protein</fullName>
    </recommendedName>
</protein>
<evidence type="ECO:0000313" key="9">
    <source>
        <dbReference type="EMBL" id="JAT12678.1"/>
    </source>
</evidence>
<evidence type="ECO:0000259" key="8">
    <source>
        <dbReference type="PROSITE" id="PS50970"/>
    </source>
</evidence>
<accession>A0A1B6KMJ4</accession>
<gene>
    <name evidence="9" type="ORF">g.21704</name>
</gene>
<evidence type="ECO:0000256" key="7">
    <source>
        <dbReference type="PROSITE-ProRule" id="PRU00333"/>
    </source>
</evidence>
<dbReference type="InterPro" id="IPR003726">
    <property type="entry name" value="HCY_dom"/>
</dbReference>
<dbReference type="GO" id="GO:0009086">
    <property type="term" value="P:methionine biosynthetic process"/>
    <property type="evidence" value="ECO:0007669"/>
    <property type="project" value="InterPro"/>
</dbReference>
<dbReference type="PANTHER" id="PTHR46015">
    <property type="entry name" value="ZGC:172121"/>
    <property type="match status" value="1"/>
</dbReference>
<keyword evidence="1 7" id="KW-0489">Methyltransferase</keyword>
<feature type="binding site" evidence="6 7">
    <location>
        <position position="298"/>
    </location>
    <ligand>
        <name>Zn(2+)</name>
        <dbReference type="ChEBI" id="CHEBI:29105"/>
    </ligand>
</feature>
<comment type="pathway">
    <text evidence="5">Amino-acid biosynthesis; L-methionine biosynthesis via de novo pathway.</text>
</comment>
<dbReference type="FunFam" id="3.20.20.330:FF:000002">
    <property type="entry name" value="Homocysteine S-methyltransferase"/>
    <property type="match status" value="1"/>
</dbReference>
<reference evidence="9" key="1">
    <citation type="submission" date="2015-11" db="EMBL/GenBank/DDBJ databases">
        <title>De novo transcriptome assembly of four potential Pierce s Disease insect vectors from Arizona vineyards.</title>
        <authorList>
            <person name="Tassone E.E."/>
        </authorList>
    </citation>
    <scope>NUCLEOTIDE SEQUENCE</scope>
</reference>
<dbReference type="AlphaFoldDB" id="A0A1B6KMJ4"/>
<dbReference type="InterPro" id="IPR036589">
    <property type="entry name" value="HCY_dom_sf"/>
</dbReference>
<keyword evidence="2 7" id="KW-0808">Transferase</keyword>
<dbReference type="PROSITE" id="PS50970">
    <property type="entry name" value="HCY"/>
    <property type="match status" value="1"/>
</dbReference>
<dbReference type="Pfam" id="PF02574">
    <property type="entry name" value="S-methyl_trans"/>
    <property type="match status" value="1"/>
</dbReference>
<sequence>MTAIVMEPVMLVDGGFSTQLSLYVGNCVDGDPLWSAKFLETNKQACIQTHRDFIRAGADILITNTYQASIEGFKDYLNLDKEESIELIKESVEFVKKAIALELGDESYGNQRRVLIAGSVGPYGAGLHDGSEYRGEYVETTSPDTIIAWHTPRIEALLDAGVDLLAIETIPALAEAEVLLNLLKKYPKAKAWLSFSCKDEEHTSHGERICDVAARCWSLNSNQLVAVGVNCLHPSYVTPLLKSIHKKLPKIPLIAYPNSGERYNAQLGQWEDKDKCVPVVNYIRSWLELGVQFIGGCCRTDAEVIRKFRGHIDYWIQHEKKPVRPCSVDDKICTDLKL</sequence>
<dbReference type="EMBL" id="GEBQ01027299">
    <property type="protein sequence ID" value="JAT12678.1"/>
    <property type="molecule type" value="Transcribed_RNA"/>
</dbReference>
<dbReference type="GO" id="GO:0008898">
    <property type="term" value="F:S-adenosylmethionine-homocysteine S-methyltransferase activity"/>
    <property type="evidence" value="ECO:0007669"/>
    <property type="project" value="TreeGrafter"/>
</dbReference>
<evidence type="ECO:0000256" key="2">
    <source>
        <dbReference type="ARBA" id="ARBA00022679"/>
    </source>
</evidence>
<name>A0A1B6KMJ4_9HEMI</name>
<dbReference type="GO" id="GO:0032259">
    <property type="term" value="P:methylation"/>
    <property type="evidence" value="ECO:0007669"/>
    <property type="project" value="UniProtKB-KW"/>
</dbReference>
<evidence type="ECO:0000256" key="5">
    <source>
        <dbReference type="ARBA" id="ARBA00034478"/>
    </source>
</evidence>
<evidence type="ECO:0000256" key="1">
    <source>
        <dbReference type="ARBA" id="ARBA00022603"/>
    </source>
</evidence>
<keyword evidence="4 6" id="KW-0862">Zinc</keyword>
<dbReference type="PIRSF" id="PIRSF037505">
    <property type="entry name" value="Betaine_HMT"/>
    <property type="match status" value="1"/>
</dbReference>
<feature type="binding site" evidence="6 7">
    <location>
        <position position="231"/>
    </location>
    <ligand>
        <name>Zn(2+)</name>
        <dbReference type="ChEBI" id="CHEBI:29105"/>
    </ligand>
</feature>
<dbReference type="PANTHER" id="PTHR46015:SF1">
    <property type="entry name" value="HOMOCYSTEINE S-METHYLTRANSFERASE-LIKE ISOFORM 1"/>
    <property type="match status" value="1"/>
</dbReference>
<dbReference type="Gene3D" id="3.20.20.330">
    <property type="entry name" value="Homocysteine-binding-like domain"/>
    <property type="match status" value="1"/>
</dbReference>
<evidence type="ECO:0000256" key="4">
    <source>
        <dbReference type="ARBA" id="ARBA00022833"/>
    </source>
</evidence>
<feature type="binding site" evidence="6 7">
    <location>
        <position position="297"/>
    </location>
    <ligand>
        <name>Zn(2+)</name>
        <dbReference type="ChEBI" id="CHEBI:29105"/>
    </ligand>
</feature>
<evidence type="ECO:0000256" key="6">
    <source>
        <dbReference type="PIRSR" id="PIRSR037505-2"/>
    </source>
</evidence>
<feature type="domain" description="Hcy-binding" evidence="8">
    <location>
        <begin position="1"/>
        <end position="312"/>
    </location>
</feature>
<dbReference type="InterPro" id="IPR017226">
    <property type="entry name" value="BHMT-like"/>
</dbReference>
<dbReference type="InterPro" id="IPR051486">
    <property type="entry name" value="Hcy_S-methyltransferase"/>
</dbReference>
<keyword evidence="3 6" id="KW-0479">Metal-binding</keyword>
<evidence type="ECO:0000256" key="3">
    <source>
        <dbReference type="ARBA" id="ARBA00022723"/>
    </source>
</evidence>
<proteinExistence type="predicted"/>
<dbReference type="UniPathway" id="UPA00051">
    <property type="reaction ID" value="UER00083"/>
</dbReference>